<keyword evidence="2 3" id="KW-0560">Oxidoreductase</keyword>
<gene>
    <name evidence="3" type="ORF">LAUMK136_04467</name>
</gene>
<dbReference type="OrthoDB" id="9803333at2"/>
<dbReference type="RefSeq" id="WP_122444438.1">
    <property type="nucleotide sequence ID" value="NZ_UPHP01000120.1"/>
</dbReference>
<dbReference type="NCBIfam" id="NF005559">
    <property type="entry name" value="PRK07231.1"/>
    <property type="match status" value="1"/>
</dbReference>
<dbReference type="NCBIfam" id="NF005873">
    <property type="entry name" value="PRK07814.1"/>
    <property type="match status" value="1"/>
</dbReference>
<dbReference type="AlphaFoldDB" id="A0A498QB51"/>
<organism evidence="3 4">
    <name type="scientific">Mycobacterium attenuatum</name>
    <dbReference type="NCBI Taxonomy" id="2341086"/>
    <lineage>
        <taxon>Bacteria</taxon>
        <taxon>Bacillati</taxon>
        <taxon>Actinomycetota</taxon>
        <taxon>Actinomycetes</taxon>
        <taxon>Mycobacteriales</taxon>
        <taxon>Mycobacteriaceae</taxon>
        <taxon>Mycobacterium</taxon>
    </lineage>
</organism>
<dbReference type="PRINTS" id="PR00081">
    <property type="entry name" value="GDHRDH"/>
</dbReference>
<dbReference type="GO" id="GO:0016491">
    <property type="term" value="F:oxidoreductase activity"/>
    <property type="evidence" value="ECO:0007669"/>
    <property type="project" value="UniProtKB-KW"/>
</dbReference>
<evidence type="ECO:0000256" key="2">
    <source>
        <dbReference type="ARBA" id="ARBA00023002"/>
    </source>
</evidence>
<protein>
    <submittedName>
        <fullName evidence="3">Putative oxidoreductase</fullName>
        <ecNumber evidence="3">1.-.-.-</ecNumber>
    </submittedName>
</protein>
<dbReference type="PANTHER" id="PTHR43639:SF1">
    <property type="entry name" value="SHORT-CHAIN DEHYDROGENASE_REDUCTASE FAMILY PROTEIN"/>
    <property type="match status" value="1"/>
</dbReference>
<dbReference type="InterPro" id="IPR020904">
    <property type="entry name" value="Sc_DH/Rdtase_CS"/>
</dbReference>
<dbReference type="Gene3D" id="3.40.50.720">
    <property type="entry name" value="NAD(P)-binding Rossmann-like Domain"/>
    <property type="match status" value="1"/>
</dbReference>
<dbReference type="Pfam" id="PF13561">
    <property type="entry name" value="adh_short_C2"/>
    <property type="match status" value="1"/>
</dbReference>
<dbReference type="PROSITE" id="PS00061">
    <property type="entry name" value="ADH_SHORT"/>
    <property type="match status" value="1"/>
</dbReference>
<comment type="similarity">
    <text evidence="1">Belongs to the short-chain dehydrogenases/reductases (SDR) family.</text>
</comment>
<accession>A0A498QB51</accession>
<name>A0A498QB51_9MYCO</name>
<proteinExistence type="inferred from homology"/>
<dbReference type="SUPFAM" id="SSF51735">
    <property type="entry name" value="NAD(P)-binding Rossmann-fold domains"/>
    <property type="match status" value="1"/>
</dbReference>
<evidence type="ECO:0000313" key="4">
    <source>
        <dbReference type="Proteomes" id="UP000273307"/>
    </source>
</evidence>
<reference evidence="3 4" key="1">
    <citation type="submission" date="2018-09" db="EMBL/GenBank/DDBJ databases">
        <authorList>
            <person name="Tagini F."/>
        </authorList>
    </citation>
    <scope>NUCLEOTIDE SEQUENCE [LARGE SCALE GENOMIC DNA]</scope>
    <source>
        <strain evidence="3 4">MK136</strain>
    </source>
</reference>
<dbReference type="Proteomes" id="UP000273307">
    <property type="component" value="Unassembled WGS sequence"/>
</dbReference>
<sequence>MILDRFRLDDQVAVITGGGRGLGAAIALAFAEAGADVVIASRTQSQLDEVAEQVRATGRRAHVVAADLAHPEVTAELASQAVEAFGRLDIVVNNVGGTMPNTLLTTSTKDLRDAFTFNVATAHALVVAAVPLMLEHSGAGSIINITSTMGRLAGRGFAAYGTAKAALAHYTRLAALDLCPRIRVNAIAPGSILTSALDVVAANDELRAPMEQATPLRRLGDPVDIAAAAVYLASPASSFLTGKVLEVDGGLTRPNLDIPVPDL</sequence>
<evidence type="ECO:0000256" key="1">
    <source>
        <dbReference type="ARBA" id="ARBA00006484"/>
    </source>
</evidence>
<dbReference type="InterPro" id="IPR036291">
    <property type="entry name" value="NAD(P)-bd_dom_sf"/>
</dbReference>
<dbReference type="PRINTS" id="PR00080">
    <property type="entry name" value="SDRFAMILY"/>
</dbReference>
<keyword evidence="4" id="KW-1185">Reference proteome</keyword>
<dbReference type="EMBL" id="UPHP01000120">
    <property type="protein sequence ID" value="VBA42209.1"/>
    <property type="molecule type" value="Genomic_DNA"/>
</dbReference>
<dbReference type="PANTHER" id="PTHR43639">
    <property type="entry name" value="OXIDOREDUCTASE, SHORT-CHAIN DEHYDROGENASE/REDUCTASE FAMILY (AFU_ORTHOLOGUE AFUA_5G02870)"/>
    <property type="match status" value="1"/>
</dbReference>
<evidence type="ECO:0000313" key="3">
    <source>
        <dbReference type="EMBL" id="VBA42209.1"/>
    </source>
</evidence>
<dbReference type="EC" id="1.-.-.-" evidence="3"/>
<dbReference type="FunFam" id="3.40.50.720:FF:000084">
    <property type="entry name" value="Short-chain dehydrogenase reductase"/>
    <property type="match status" value="1"/>
</dbReference>
<dbReference type="InterPro" id="IPR002347">
    <property type="entry name" value="SDR_fam"/>
</dbReference>